<comment type="caution">
    <text evidence="3">The sequence shown here is derived from an EMBL/GenBank/DDBJ whole genome shotgun (WGS) entry which is preliminary data.</text>
</comment>
<accession>A0A2T4Z596</accession>
<organism evidence="3 4">
    <name type="scientific">Phreatobacter oligotrophus</name>
    <dbReference type="NCBI Taxonomy" id="1122261"/>
    <lineage>
        <taxon>Bacteria</taxon>
        <taxon>Pseudomonadati</taxon>
        <taxon>Pseudomonadota</taxon>
        <taxon>Alphaproteobacteria</taxon>
        <taxon>Hyphomicrobiales</taxon>
        <taxon>Phreatobacteraceae</taxon>
        <taxon>Phreatobacter</taxon>
    </lineage>
</organism>
<keyword evidence="4" id="KW-1185">Reference proteome</keyword>
<reference evidence="3 4" key="1">
    <citation type="submission" date="2018-04" db="EMBL/GenBank/DDBJ databases">
        <title>Genomic Encyclopedia of Archaeal and Bacterial Type Strains, Phase II (KMG-II): from individual species to whole genera.</title>
        <authorList>
            <person name="Goeker M."/>
        </authorList>
    </citation>
    <scope>NUCLEOTIDE SEQUENCE [LARGE SCALE GENOMIC DNA]</scope>
    <source>
        <strain evidence="3 4">DSM 25521</strain>
    </source>
</reference>
<dbReference type="NCBIfam" id="TIGR02964">
    <property type="entry name" value="xanthine_xdhC"/>
    <property type="match status" value="1"/>
</dbReference>
<dbReference type="SUPFAM" id="SSF51735">
    <property type="entry name" value="NAD(P)-binding Rossmann-fold domains"/>
    <property type="match status" value="1"/>
</dbReference>
<dbReference type="Pfam" id="PF02625">
    <property type="entry name" value="XdhC_CoxI"/>
    <property type="match status" value="1"/>
</dbReference>
<feature type="domain" description="XdhC Rossmann" evidence="2">
    <location>
        <begin position="159"/>
        <end position="298"/>
    </location>
</feature>
<dbReference type="Gene3D" id="3.40.50.720">
    <property type="entry name" value="NAD(P)-binding Rossmann-like Domain"/>
    <property type="match status" value="1"/>
</dbReference>
<dbReference type="InterPro" id="IPR036291">
    <property type="entry name" value="NAD(P)-bd_dom_sf"/>
</dbReference>
<dbReference type="RefSeq" id="WP_108176799.1">
    <property type="nucleotide sequence ID" value="NZ_PZZL01000004.1"/>
</dbReference>
<dbReference type="OrthoDB" id="61481at2"/>
<dbReference type="InterPro" id="IPR003777">
    <property type="entry name" value="XdhC_CoxI"/>
</dbReference>
<dbReference type="PANTHER" id="PTHR30388">
    <property type="entry name" value="ALDEHYDE OXIDOREDUCTASE MOLYBDENUM COFACTOR ASSEMBLY PROTEIN"/>
    <property type="match status" value="1"/>
</dbReference>
<dbReference type="PANTHER" id="PTHR30388:SF6">
    <property type="entry name" value="XANTHINE DEHYDROGENASE SUBUNIT A-RELATED"/>
    <property type="match status" value="1"/>
</dbReference>
<evidence type="ECO:0000259" key="2">
    <source>
        <dbReference type="Pfam" id="PF13478"/>
    </source>
</evidence>
<name>A0A2T4Z596_9HYPH</name>
<evidence type="ECO:0000313" key="4">
    <source>
        <dbReference type="Proteomes" id="UP000241808"/>
    </source>
</evidence>
<dbReference type="InterPro" id="IPR014308">
    <property type="entry name" value="Xanthine_DH_XdhC"/>
</dbReference>
<sequence>MEVWPRIAGMVAEEGACVLVTVLSTRGSVPREAGARMIVRPDGRFHGTIGGGTLEWQALAEAQRMLARRDRMAATRDQALGPNLGQCCGGHVTLGFELFTAAHAGDVATLAAAERQGPFRTLTTPGADGFGRVILDAGAEIPRGGIVETFGQALPQIGLFGAGHVGRALVLALAPLPFRVVWHDERPGAFPSAIPGAVTCLSGGAEEALASLADGAQILVMTHSHALDLALVAAALRSGRFPHVGVIGSATKRARFMSRLSDMGLSSERRQSLRCPIGIPGLAGKEPAVIAASVVAECLILAEGRSINSKAAARRTSA</sequence>
<dbReference type="EMBL" id="PZZL01000004">
    <property type="protein sequence ID" value="PTM57068.1"/>
    <property type="molecule type" value="Genomic_DNA"/>
</dbReference>
<feature type="domain" description="XdhC- CoxI" evidence="1">
    <location>
        <begin position="12"/>
        <end position="69"/>
    </location>
</feature>
<dbReference type="AlphaFoldDB" id="A0A2T4Z596"/>
<protein>
    <submittedName>
        <fullName evidence="3">Molybdenum cofactor sulfurylase</fullName>
    </submittedName>
</protein>
<evidence type="ECO:0000313" key="3">
    <source>
        <dbReference type="EMBL" id="PTM57068.1"/>
    </source>
</evidence>
<proteinExistence type="predicted"/>
<evidence type="ECO:0000259" key="1">
    <source>
        <dbReference type="Pfam" id="PF02625"/>
    </source>
</evidence>
<dbReference type="Pfam" id="PF13478">
    <property type="entry name" value="XdhC_C"/>
    <property type="match status" value="1"/>
</dbReference>
<dbReference type="InterPro" id="IPR052698">
    <property type="entry name" value="MoCofactor_Util/Proc"/>
</dbReference>
<gene>
    <name evidence="3" type="ORF">C8P69_104116</name>
</gene>
<dbReference type="Proteomes" id="UP000241808">
    <property type="component" value="Unassembled WGS sequence"/>
</dbReference>
<dbReference type="InterPro" id="IPR027051">
    <property type="entry name" value="XdhC_Rossmann_dom"/>
</dbReference>